<evidence type="ECO:0000313" key="2">
    <source>
        <dbReference type="Proteomes" id="UP001482620"/>
    </source>
</evidence>
<proteinExistence type="predicted"/>
<protein>
    <submittedName>
        <fullName evidence="1">Uncharacterized protein</fullName>
    </submittedName>
</protein>
<dbReference type="EMBL" id="JAHRIQ010031306">
    <property type="protein sequence ID" value="MEQ2231222.1"/>
    <property type="molecule type" value="Genomic_DNA"/>
</dbReference>
<comment type="caution">
    <text evidence="1">The sequence shown here is derived from an EMBL/GenBank/DDBJ whole genome shotgun (WGS) entry which is preliminary data.</text>
</comment>
<dbReference type="Proteomes" id="UP001482620">
    <property type="component" value="Unassembled WGS sequence"/>
</dbReference>
<organism evidence="1 2">
    <name type="scientific">Ilyodon furcidens</name>
    <name type="common">goldbreast splitfin</name>
    <dbReference type="NCBI Taxonomy" id="33524"/>
    <lineage>
        <taxon>Eukaryota</taxon>
        <taxon>Metazoa</taxon>
        <taxon>Chordata</taxon>
        <taxon>Craniata</taxon>
        <taxon>Vertebrata</taxon>
        <taxon>Euteleostomi</taxon>
        <taxon>Actinopterygii</taxon>
        <taxon>Neopterygii</taxon>
        <taxon>Teleostei</taxon>
        <taxon>Neoteleostei</taxon>
        <taxon>Acanthomorphata</taxon>
        <taxon>Ovalentaria</taxon>
        <taxon>Atherinomorphae</taxon>
        <taxon>Cyprinodontiformes</taxon>
        <taxon>Goodeidae</taxon>
        <taxon>Ilyodon</taxon>
    </lineage>
</organism>
<keyword evidence="2" id="KW-1185">Reference proteome</keyword>
<evidence type="ECO:0000313" key="1">
    <source>
        <dbReference type="EMBL" id="MEQ2231222.1"/>
    </source>
</evidence>
<name>A0ABV0TG40_9TELE</name>
<sequence length="78" mass="9081">MSSLHLLCSYWDCSWSTNLRCDSYIHDLMPGLPIPLNSFVQLWNNAAQQQIHKPPSWVHIYHCFLVDKPLLPFPDSLT</sequence>
<accession>A0ABV0TG40</accession>
<reference evidence="1 2" key="1">
    <citation type="submission" date="2021-06" db="EMBL/GenBank/DDBJ databases">
        <authorList>
            <person name="Palmer J.M."/>
        </authorList>
    </citation>
    <scope>NUCLEOTIDE SEQUENCE [LARGE SCALE GENOMIC DNA]</scope>
    <source>
        <strain evidence="2">if_2019</strain>
        <tissue evidence="1">Muscle</tissue>
    </source>
</reference>
<gene>
    <name evidence="1" type="ORF">ILYODFUR_037295</name>
</gene>